<dbReference type="EMBL" id="JAXUIC010000006">
    <property type="protein sequence ID" value="KAK4586854.1"/>
    <property type="molecule type" value="Genomic_DNA"/>
</dbReference>
<comment type="caution">
    <text evidence="2">The sequence shown here is derived from an EMBL/GenBank/DDBJ whole genome shotgun (WGS) entry which is preliminary data.</text>
</comment>
<evidence type="ECO:0008006" key="4">
    <source>
        <dbReference type="Google" id="ProtNLM"/>
    </source>
</evidence>
<feature type="transmembrane region" description="Helical" evidence="1">
    <location>
        <begin position="79"/>
        <end position="98"/>
    </location>
</feature>
<evidence type="ECO:0000256" key="1">
    <source>
        <dbReference type="SAM" id="Phobius"/>
    </source>
</evidence>
<evidence type="ECO:0000313" key="2">
    <source>
        <dbReference type="EMBL" id="KAK4586854.1"/>
    </source>
</evidence>
<keyword evidence="3" id="KW-1185">Reference proteome</keyword>
<gene>
    <name evidence="2" type="ORF">RGQ29_023857</name>
</gene>
<keyword evidence="1" id="KW-0812">Transmembrane</keyword>
<dbReference type="Proteomes" id="UP001324115">
    <property type="component" value="Unassembled WGS sequence"/>
</dbReference>
<accession>A0AAN7IRJ9</accession>
<keyword evidence="1" id="KW-1133">Transmembrane helix</keyword>
<name>A0AAN7IRJ9_QUERU</name>
<evidence type="ECO:0000313" key="3">
    <source>
        <dbReference type="Proteomes" id="UP001324115"/>
    </source>
</evidence>
<reference evidence="2 3" key="1">
    <citation type="journal article" date="2023" name="G3 (Bethesda)">
        <title>A haplotype-resolved chromosome-scale genome for Quercus rubra L. provides insights into the genetics of adaptive traits for red oak species.</title>
        <authorList>
            <person name="Kapoor B."/>
            <person name="Jenkins J."/>
            <person name="Schmutz J."/>
            <person name="Zhebentyayeva T."/>
            <person name="Kuelheim C."/>
            <person name="Coggeshall M."/>
            <person name="Heim C."/>
            <person name="Lasky J.R."/>
            <person name="Leites L."/>
            <person name="Islam-Faridi N."/>
            <person name="Romero-Severson J."/>
            <person name="DeLeo V.L."/>
            <person name="Lucas S.M."/>
            <person name="Lazic D."/>
            <person name="Gailing O."/>
            <person name="Carlson J."/>
            <person name="Staton M."/>
        </authorList>
    </citation>
    <scope>NUCLEOTIDE SEQUENCE [LARGE SCALE GENOMIC DNA]</scope>
    <source>
        <strain evidence="2">Pseudo-F2</strain>
    </source>
</reference>
<protein>
    <recommendedName>
        <fullName evidence="4">Transmembrane protein</fullName>
    </recommendedName>
</protein>
<proteinExistence type="predicted"/>
<sequence>MLPIPNLTQTKNKKVSEVSLSTVQNSNSSPYLSNLHSLFFHAKKLRYQKQHQTKQKTLLFVIIMGTMCCSESDDGGFDFTSILIVLVLALLLMALCTPPQRRVVAVYRCY</sequence>
<keyword evidence="1" id="KW-0472">Membrane</keyword>
<organism evidence="2 3">
    <name type="scientific">Quercus rubra</name>
    <name type="common">Northern red oak</name>
    <name type="synonym">Quercus borealis</name>
    <dbReference type="NCBI Taxonomy" id="3512"/>
    <lineage>
        <taxon>Eukaryota</taxon>
        <taxon>Viridiplantae</taxon>
        <taxon>Streptophyta</taxon>
        <taxon>Embryophyta</taxon>
        <taxon>Tracheophyta</taxon>
        <taxon>Spermatophyta</taxon>
        <taxon>Magnoliopsida</taxon>
        <taxon>eudicotyledons</taxon>
        <taxon>Gunneridae</taxon>
        <taxon>Pentapetalae</taxon>
        <taxon>rosids</taxon>
        <taxon>fabids</taxon>
        <taxon>Fagales</taxon>
        <taxon>Fagaceae</taxon>
        <taxon>Quercus</taxon>
    </lineage>
</organism>
<dbReference type="AlphaFoldDB" id="A0AAN7IRJ9"/>